<evidence type="ECO:0000313" key="4">
    <source>
        <dbReference type="RefSeq" id="XP_025717879.1"/>
    </source>
</evidence>
<dbReference type="RefSeq" id="XP_025717879.1">
    <property type="nucleotide sequence ID" value="XM_025862094.1"/>
</dbReference>
<evidence type="ECO:0000313" key="3">
    <source>
        <dbReference type="Proteomes" id="UP000286641"/>
    </source>
</evidence>
<dbReference type="PANTHER" id="PTHR47219:SF25">
    <property type="entry name" value="RAB-GAP TBC DOMAIN-CONTAINING PROTEIN"/>
    <property type="match status" value="1"/>
</dbReference>
<dbReference type="InterPro" id="IPR000195">
    <property type="entry name" value="Rab-GAP-TBC_dom"/>
</dbReference>
<dbReference type="Gene3D" id="1.10.472.80">
    <property type="entry name" value="Ypt/Rab-GAP domain of gyp1p, domain 3"/>
    <property type="match status" value="1"/>
</dbReference>
<feature type="domain" description="Rab-GAP TBC" evidence="2">
    <location>
        <begin position="1"/>
        <end position="80"/>
    </location>
</feature>
<dbReference type="Pfam" id="PF00566">
    <property type="entry name" value="RabGAP-TBC"/>
    <property type="match status" value="1"/>
</dbReference>
<dbReference type="GO" id="GO:0031267">
    <property type="term" value="F:small GTPase binding"/>
    <property type="evidence" value="ECO:0007669"/>
    <property type="project" value="TreeGrafter"/>
</dbReference>
<dbReference type="GO" id="GO:0005096">
    <property type="term" value="F:GTPase activator activity"/>
    <property type="evidence" value="ECO:0007669"/>
    <property type="project" value="TreeGrafter"/>
</dbReference>
<sequence length="212" mass="22358">MVGGPGAFSGFFIPGLPKLLRFWAHHNLIIAQELPKLKKHLDKEQMGTGIYTSKWFLQCFIDQTPILLTLKLWDAYILDGERVLSAMAYTILKMHSSEGAQVCPRRAGGALAHFPRSEERAGLGEEQRPAGGQRGTPQRSSLRGASPCHGSARGAPGTAGPQHISLGGTLGWQGGVPLGLTHPLPRTPPEAAPGRSSGVSAGHPGPALGPGE</sequence>
<keyword evidence="3" id="KW-1185">Reference proteome</keyword>
<protein>
    <submittedName>
        <fullName evidence="4">Small G protein signaling modulator 3-like isoform X2</fullName>
    </submittedName>
</protein>
<dbReference type="PANTHER" id="PTHR47219">
    <property type="entry name" value="RAB GTPASE-ACTIVATING PROTEIN 1-LIKE"/>
    <property type="match status" value="1"/>
</dbReference>
<dbReference type="InterPro" id="IPR050302">
    <property type="entry name" value="Rab_GAP_TBC_domain"/>
</dbReference>
<dbReference type="Proteomes" id="UP000286641">
    <property type="component" value="Unplaced"/>
</dbReference>
<reference key="1">
    <citation type="submission" date="2019-01" db="UniProtKB">
        <authorList>
            <consortium name="RefSeq"/>
        </authorList>
    </citation>
    <scope>IDENTIFICATION</scope>
</reference>
<evidence type="ECO:0000256" key="1">
    <source>
        <dbReference type="SAM" id="MobiDB-lite"/>
    </source>
</evidence>
<proteinExistence type="predicted"/>
<feature type="region of interest" description="Disordered" evidence="1">
    <location>
        <begin position="114"/>
        <end position="212"/>
    </location>
</feature>
<dbReference type="PROSITE" id="PS50086">
    <property type="entry name" value="TBC_RABGAP"/>
    <property type="match status" value="1"/>
</dbReference>
<dbReference type="InterPro" id="IPR035969">
    <property type="entry name" value="Rab-GAP_TBC_sf"/>
</dbReference>
<evidence type="ECO:0000259" key="2">
    <source>
        <dbReference type="PROSITE" id="PS50086"/>
    </source>
</evidence>
<reference evidence="4" key="2">
    <citation type="submission" date="2025-08" db="UniProtKB">
        <authorList>
            <consortium name="RefSeq"/>
        </authorList>
    </citation>
    <scope>IDENTIFICATION</scope>
    <source>
        <tissue evidence="4">Blood</tissue>
    </source>
</reference>
<organism evidence="3 4">
    <name type="scientific">Callorhinus ursinus</name>
    <name type="common">Northern fur seal</name>
    <dbReference type="NCBI Taxonomy" id="34884"/>
    <lineage>
        <taxon>Eukaryota</taxon>
        <taxon>Metazoa</taxon>
        <taxon>Chordata</taxon>
        <taxon>Craniata</taxon>
        <taxon>Vertebrata</taxon>
        <taxon>Euteleostomi</taxon>
        <taxon>Mammalia</taxon>
        <taxon>Eutheria</taxon>
        <taxon>Laurasiatheria</taxon>
        <taxon>Carnivora</taxon>
        <taxon>Caniformia</taxon>
        <taxon>Pinnipedia</taxon>
        <taxon>Otariidae</taxon>
        <taxon>Callorhinus</taxon>
    </lineage>
</organism>
<dbReference type="SUPFAM" id="SSF47923">
    <property type="entry name" value="Ypt/Rab-GAP domain of gyp1p"/>
    <property type="match status" value="1"/>
</dbReference>
<feature type="compositionally biased region" description="Gly residues" evidence="1">
    <location>
        <begin position="168"/>
        <end position="177"/>
    </location>
</feature>
<dbReference type="AlphaFoldDB" id="A0A3Q7NCL1"/>
<name>A0A3Q7NCL1_CALUR</name>
<accession>A0A3Q7NCL1</accession>
<gene>
    <name evidence="4" type="primary">LOC112815846</name>
</gene>
<feature type="compositionally biased region" description="Basic and acidic residues" evidence="1">
    <location>
        <begin position="115"/>
        <end position="128"/>
    </location>
</feature>